<dbReference type="InterPro" id="IPR047653">
    <property type="entry name" value="Tn3-like_transpos"/>
</dbReference>
<reference evidence="10 15" key="6">
    <citation type="submission" date="2019-12" db="EMBL/GenBank/DDBJ databases">
        <authorList>
            <person name="Woiski C."/>
        </authorList>
    </citation>
    <scope>NUCLEOTIDE SEQUENCE [LARGE SCALE GENOMIC DNA]</scope>
    <source>
        <strain evidence="10 15">BOE100</strain>
    </source>
</reference>
<dbReference type="EMBL" id="WOWR01000022">
    <property type="protein sequence ID" value="KAF0253665.1"/>
    <property type="molecule type" value="Genomic_DNA"/>
</dbReference>
<evidence type="ECO:0000313" key="7">
    <source>
        <dbReference type="EMBL" id="BAW27393.1"/>
    </source>
</evidence>
<dbReference type="EMBL" id="MING01000087">
    <property type="protein sequence ID" value="POF99466.1"/>
    <property type="molecule type" value="Genomic_DNA"/>
</dbReference>
<dbReference type="EMBL" id="LKKS01000017">
    <property type="protein sequence ID" value="KPM68397.1"/>
    <property type="molecule type" value="Genomic_DNA"/>
</dbReference>
<geneLocation type="plasmid" evidence="8">
    <name>pKF715C</name>
</geneLocation>
<dbReference type="InterPro" id="IPR025296">
    <property type="entry name" value="DUF4158"/>
</dbReference>
<evidence type="ECO:0000256" key="2">
    <source>
        <dbReference type="ARBA" id="ARBA00022578"/>
    </source>
</evidence>
<name>A0A0P7DCX2_PSEPU</name>
<geneLocation type="plasmid" evidence="13">
    <name>pkf715c dna</name>
</geneLocation>
<evidence type="ECO:0000313" key="8">
    <source>
        <dbReference type="EMBL" id="BAW27474.1"/>
    </source>
</evidence>
<evidence type="ECO:0000256" key="3">
    <source>
        <dbReference type="ARBA" id="ARBA00023125"/>
    </source>
</evidence>
<dbReference type="GO" id="GO:0004803">
    <property type="term" value="F:transposase activity"/>
    <property type="evidence" value="ECO:0007669"/>
    <property type="project" value="InterPro"/>
</dbReference>
<evidence type="ECO:0000259" key="6">
    <source>
        <dbReference type="Pfam" id="PF13700"/>
    </source>
</evidence>
<dbReference type="Proteomes" id="UP000050437">
    <property type="component" value="Unassembled WGS sequence"/>
</dbReference>
<dbReference type="Proteomes" id="UP000237378">
    <property type="component" value="Unassembled WGS sequence"/>
</dbReference>
<evidence type="ECO:0000313" key="12">
    <source>
        <dbReference type="EMBL" id="POF99466.1"/>
    </source>
</evidence>
<evidence type="ECO:0000313" key="16">
    <source>
        <dbReference type="Proteomes" id="UP000515680"/>
    </source>
</evidence>
<dbReference type="EMBL" id="AP015032">
    <property type="protein sequence ID" value="BAW27474.1"/>
    <property type="molecule type" value="Genomic_DNA"/>
</dbReference>
<keyword evidence="7" id="KW-0614">Plasmid</keyword>
<keyword evidence="4" id="KW-0233">DNA recombination</keyword>
<accession>A0A0P7DCX2</accession>
<feature type="domain" description="DUF4158" evidence="6">
    <location>
        <begin position="5"/>
        <end position="171"/>
    </location>
</feature>
<dbReference type="Proteomes" id="UP000442695">
    <property type="component" value="Unassembled WGS sequence"/>
</dbReference>
<evidence type="ECO:0000313" key="9">
    <source>
        <dbReference type="EMBL" id="BBT42117.1"/>
    </source>
</evidence>
<reference evidence="12 14" key="4">
    <citation type="submission" date="2018-03" db="EMBL/GenBank/DDBJ databases">
        <title>Draft genome of Pseudomonas putida strain KH-18-2.</title>
        <authorList>
            <person name="Yoshizawa S."/>
            <person name="Khan N.H."/>
            <person name="Nishimura M."/>
            <person name="Chiura H.X."/>
            <person name="Ogura Y."/>
            <person name="Hayashi T."/>
            <person name="Kogure K."/>
        </authorList>
    </citation>
    <scope>NUCLEOTIDE SEQUENCE [LARGE SCALE GENOMIC DNA]</scope>
    <source>
        <strain evidence="12 14">KH-18-2</strain>
    </source>
</reference>
<dbReference type="RefSeq" id="WP_004574519.1">
    <property type="nucleotide sequence ID" value="NZ_ABUNEW020000061.1"/>
</dbReference>
<evidence type="ECO:0000256" key="4">
    <source>
        <dbReference type="ARBA" id="ARBA00023172"/>
    </source>
</evidence>
<evidence type="ECO:0000313" key="15">
    <source>
        <dbReference type="Proteomes" id="UP000442695"/>
    </source>
</evidence>
<dbReference type="Pfam" id="PF01526">
    <property type="entry name" value="DDE_Tnp_Tn3"/>
    <property type="match status" value="1"/>
</dbReference>
<evidence type="ECO:0000256" key="1">
    <source>
        <dbReference type="ARBA" id="ARBA00009402"/>
    </source>
</evidence>
<evidence type="ECO:0000313" key="14">
    <source>
        <dbReference type="Proteomes" id="UP000237378"/>
    </source>
</evidence>
<dbReference type="AlphaFoldDB" id="A0A0P7DCX2"/>
<dbReference type="Proteomes" id="UP000218731">
    <property type="component" value="Plasmid pKF715B"/>
</dbReference>
<dbReference type="Pfam" id="PF13700">
    <property type="entry name" value="DUF4158"/>
    <property type="match status" value="1"/>
</dbReference>
<evidence type="ECO:0000313" key="13">
    <source>
        <dbReference type="Proteomes" id="UP000218731"/>
    </source>
</evidence>
<organism evidence="11">
    <name type="scientific">Pseudomonas putida</name>
    <name type="common">Arthrobacter siderocapsulatus</name>
    <dbReference type="NCBI Taxonomy" id="303"/>
    <lineage>
        <taxon>Bacteria</taxon>
        <taxon>Pseudomonadati</taxon>
        <taxon>Pseudomonadota</taxon>
        <taxon>Gammaproteobacteria</taxon>
        <taxon>Pseudomonadales</taxon>
        <taxon>Pseudomonadaceae</taxon>
        <taxon>Pseudomonas</taxon>
    </lineage>
</organism>
<evidence type="ECO:0000313" key="10">
    <source>
        <dbReference type="EMBL" id="KAF0253665.1"/>
    </source>
</evidence>
<dbReference type="NCBIfam" id="NF033527">
    <property type="entry name" value="transpos_Tn3"/>
    <property type="match status" value="1"/>
</dbReference>
<gene>
    <name evidence="12" type="ORF">BGP82_26740</name>
    <name evidence="10" type="ORF">GN299_16925</name>
    <name evidence="11" type="ORF">HB13667_02060</name>
    <name evidence="7" type="ORF">KF715C_pB2870</name>
    <name evidence="8" type="ORF">KF715C_pC410</name>
    <name evidence="9" type="ORF">WP8W18C01_44580</name>
</gene>
<reference evidence="9 16" key="5">
    <citation type="submission" date="2019-12" db="EMBL/GenBank/DDBJ databases">
        <title>complete genome sequences of Pseudomonas putida str. WP8-W18-CRE-01 isolated from wastewater treatment plant effluent.</title>
        <authorList>
            <person name="Sekizuka T."/>
            <person name="Itokawa K."/>
            <person name="Yatsu K."/>
            <person name="Inamine Y."/>
            <person name="Kuroda M."/>
        </authorList>
    </citation>
    <scope>NUCLEOTIDE SEQUENCE [LARGE SCALE GENOMIC DNA]</scope>
    <source>
        <strain evidence="9 16">WP8-W18-CRE-01</strain>
    </source>
</reference>
<reference evidence="11" key="1">
    <citation type="submission" date="2015-10" db="EMBL/GenBank/DDBJ databases">
        <title>Pseudomonas putida clinical strains.</title>
        <authorList>
            <person name="Molina L."/>
            <person name="Udaondo Z."/>
        </authorList>
    </citation>
    <scope>NUCLEOTIDE SEQUENCE [LARGE SCALE GENOMIC DNA]</scope>
    <source>
        <strain evidence="11">HB13667</strain>
    </source>
</reference>
<dbReference type="Proteomes" id="UP000515680">
    <property type="component" value="Chromosome"/>
</dbReference>
<dbReference type="GO" id="GO:0003677">
    <property type="term" value="F:DNA binding"/>
    <property type="evidence" value="ECO:0007669"/>
    <property type="project" value="UniProtKB-KW"/>
</dbReference>
<keyword evidence="3" id="KW-0238">DNA-binding</keyword>
<feature type="domain" description="Tn3 transposase DDE" evidence="5">
    <location>
        <begin position="586"/>
        <end position="975"/>
    </location>
</feature>
<sequence>MPVGFLTQEQRDGFGRYVDAPSREELERYFHLSDDDHKILLPLRGEHNRLGYATQLTSIRYLGTFPDDFSAVPQEVLQALSRQLGITDPTCILAYAETRQRQRHAAEIQERYGYRVFADSSVGFRLARWLYALCWTGTDRPGELFNRATTWLLTHKVLLPGVTVLERFIAQLRSRVEERLWLTLGRSVSEAQRQQLQDLLLVAEGNRSSRLDQLRSGPVMVSGPALIRALRRLDDVRGIGIALPAAAHIPPSRIAALARFANTAKVTAINRLPASRRMATLVAFALCLEATAHDDALEVLEALLRDLFSNAEKADKKARMRSLKDLDRSAATLAAACKVVLDSSISDDNVRARLFNDLPRASLEKALEDVNALIRPVDDVYFLALEARYRSVRRFLPDLLKHIRFGFSPAGKGVVAGLDWLQLNLPRRKPEDDAPQEIVAKAWQKHITREDGSLDMGAYVFCTLDALRTALRRRDVFVSPSWRYADPRLGLLDGAEWLAARPIICRSLGLTIDAGTTLDALSAELDATWQAVAARLPDNPAIQLSENAEGKTELSLGTLDKLEEPNSLLQLRAAVADLMPRVDLPEILLEIAARTGFAEAFTHVSERNARADNLVTSLCAVLLGGACNTGLEPLIRTDNQALRRDRLSWVSQNYIRDDTLSVANAILVGAQSQLELAQVWGGGEVASADGMRFVVPVRTVHAGPNPKYFGTGRGVTWYNLISDQFSGLNAITVPGTLRDSLVLLAVVLEQQTELQPTQIMTDTGAYSDVVFGLFRLLGYHFSPRLADVGGTRFWRTRPEADYGKLNGLARQSVKLDLIAEHWDDLLRLAGSLKLGRVPATGIMRTLQTGDRPTRLAQALAEFGRIEKTLHTLTYIDDESKRRATLTQLNRGEGRHSLARAVFHGKRGELRQRYREGQEDQLGALGLVVNIIVLWNTLYMTAAVERLRQHGYPVLEEDVARLSPLIHEHINMLGRYSFAVPEEVTRGELRPLRNPDDDQ</sequence>
<dbReference type="EMBL" id="AP015031">
    <property type="protein sequence ID" value="BAW27393.1"/>
    <property type="molecule type" value="Genomic_DNA"/>
</dbReference>
<reference evidence="7 13" key="2">
    <citation type="submission" date="2015-11" db="EMBL/GenBank/DDBJ databases">
        <title>Complete genome sequencing of a biphenyl-degrading bacterium, Pseudomonas putida KF715 (=NBRC110667).</title>
        <authorList>
            <person name="Suenaga H."/>
            <person name="Fujihara N."/>
            <person name="Watanabe T."/>
            <person name="Hirose J."/>
            <person name="Kimura N."/>
            <person name="Yamazoe A."/>
            <person name="Hosoyama A."/>
            <person name="Shimodaira J."/>
            <person name="Furukawa K."/>
        </authorList>
    </citation>
    <scope>NUCLEOTIDE SEQUENCE [LARGE SCALE GENOMIC DNA]</scope>
    <source>
        <strain evidence="7 13">KF715</strain>
        <plasmid evidence="7">pKF715B</plasmid>
        <plasmid evidence="8">pKF715C</plasmid>
        <plasmid evidence="13">Plasmid pkf715b dna</plasmid>
        <plasmid evidence="13">Plasmid pkf715c dna</plasmid>
    </source>
</reference>
<dbReference type="GeneID" id="92663970"/>
<protein>
    <submittedName>
        <fullName evidence="10 11">Transposase</fullName>
    </submittedName>
    <submittedName>
        <fullName evidence="7">Tn5045 transposase</fullName>
    </submittedName>
</protein>
<keyword evidence="2" id="KW-0815">Transposition</keyword>
<dbReference type="GO" id="GO:0006313">
    <property type="term" value="P:DNA transposition"/>
    <property type="evidence" value="ECO:0007669"/>
    <property type="project" value="InterPro"/>
</dbReference>
<reference evidence="12 14" key="3">
    <citation type="submission" date="2016-08" db="EMBL/GenBank/DDBJ databases">
        <authorList>
            <person name="Seilhamer J.J."/>
        </authorList>
    </citation>
    <scope>NUCLEOTIDE SEQUENCE [LARGE SCALE GENOMIC DNA]</scope>
    <source>
        <strain evidence="12 14">KH-18-2</strain>
    </source>
</reference>
<geneLocation type="plasmid" evidence="13">
    <name>pkf715b dna</name>
</geneLocation>
<dbReference type="Proteomes" id="UP000218731">
    <property type="component" value="Plasmid pKF715C"/>
</dbReference>
<dbReference type="EMBL" id="AP022227">
    <property type="protein sequence ID" value="BBT42117.1"/>
    <property type="molecule type" value="Genomic_DNA"/>
</dbReference>
<proteinExistence type="inferred from homology"/>
<dbReference type="InterPro" id="IPR002513">
    <property type="entry name" value="Tn3_Tnp_DDE_dom"/>
</dbReference>
<evidence type="ECO:0000313" key="11">
    <source>
        <dbReference type="EMBL" id="KPM68397.1"/>
    </source>
</evidence>
<comment type="similarity">
    <text evidence="1">Belongs to the transposase 7 family.</text>
</comment>
<evidence type="ECO:0000259" key="5">
    <source>
        <dbReference type="Pfam" id="PF01526"/>
    </source>
</evidence>
<geneLocation type="plasmid" evidence="7">
    <name>pKF715B</name>
</geneLocation>